<reference evidence="3 4" key="1">
    <citation type="submission" date="2020-03" db="EMBL/GenBank/DDBJ databases">
        <title>Whole genome shotgun sequence of Phytohabitans rumicis NBRC 108638.</title>
        <authorList>
            <person name="Komaki H."/>
            <person name="Tamura T."/>
        </authorList>
    </citation>
    <scope>NUCLEOTIDE SEQUENCE [LARGE SCALE GENOMIC DNA]</scope>
    <source>
        <strain evidence="3 4">NBRC 108638</strain>
    </source>
</reference>
<name>A0A6V8LT67_9ACTN</name>
<feature type="signal peptide" evidence="2">
    <location>
        <begin position="1"/>
        <end position="19"/>
    </location>
</feature>
<protein>
    <recommendedName>
        <fullName evidence="5">Lipoprotein</fullName>
    </recommendedName>
</protein>
<sequence>MRTTTVIVTVLTGAVGLLAGCAGEGPVRQPPPAAEGTASTTAAVPPASVAPVDPQRPRGGPADATVGTRYPFDLYVHCGGEFTRFAGKVWQTDTPPGNLAPRPDAEGRTRVTGYLPGTMELVRTDQARFVIDLHYVAAASPVVAFHPATTAPPLCK</sequence>
<evidence type="ECO:0000256" key="1">
    <source>
        <dbReference type="SAM" id="MobiDB-lite"/>
    </source>
</evidence>
<dbReference type="Proteomes" id="UP000482960">
    <property type="component" value="Unassembled WGS sequence"/>
</dbReference>
<feature type="region of interest" description="Disordered" evidence="1">
    <location>
        <begin position="28"/>
        <end position="64"/>
    </location>
</feature>
<organism evidence="3 4">
    <name type="scientific">Phytohabitans rumicis</name>
    <dbReference type="NCBI Taxonomy" id="1076125"/>
    <lineage>
        <taxon>Bacteria</taxon>
        <taxon>Bacillati</taxon>
        <taxon>Actinomycetota</taxon>
        <taxon>Actinomycetes</taxon>
        <taxon>Micromonosporales</taxon>
        <taxon>Micromonosporaceae</taxon>
    </lineage>
</organism>
<dbReference type="EMBL" id="BLPG01000002">
    <property type="protein sequence ID" value="GFJ95945.1"/>
    <property type="molecule type" value="Genomic_DNA"/>
</dbReference>
<comment type="caution">
    <text evidence="3">The sequence shown here is derived from an EMBL/GenBank/DDBJ whole genome shotgun (WGS) entry which is preliminary data.</text>
</comment>
<feature type="chain" id="PRO_5038688338" description="Lipoprotein" evidence="2">
    <location>
        <begin position="20"/>
        <end position="156"/>
    </location>
</feature>
<evidence type="ECO:0000256" key="2">
    <source>
        <dbReference type="SAM" id="SignalP"/>
    </source>
</evidence>
<keyword evidence="2" id="KW-0732">Signal</keyword>
<dbReference type="RefSeq" id="WP_173085357.1">
    <property type="nucleotide sequence ID" value="NZ_BAABJB010000019.1"/>
</dbReference>
<evidence type="ECO:0000313" key="3">
    <source>
        <dbReference type="EMBL" id="GFJ95945.1"/>
    </source>
</evidence>
<proteinExistence type="predicted"/>
<dbReference type="AlphaFoldDB" id="A0A6V8LT67"/>
<feature type="compositionally biased region" description="Low complexity" evidence="1">
    <location>
        <begin position="37"/>
        <end position="52"/>
    </location>
</feature>
<dbReference type="PROSITE" id="PS51257">
    <property type="entry name" value="PROKAR_LIPOPROTEIN"/>
    <property type="match status" value="1"/>
</dbReference>
<reference evidence="3 4" key="2">
    <citation type="submission" date="2020-03" db="EMBL/GenBank/DDBJ databases">
        <authorList>
            <person name="Ichikawa N."/>
            <person name="Kimura A."/>
            <person name="Kitahashi Y."/>
            <person name="Uohara A."/>
        </authorList>
    </citation>
    <scope>NUCLEOTIDE SEQUENCE [LARGE SCALE GENOMIC DNA]</scope>
    <source>
        <strain evidence="3 4">NBRC 108638</strain>
    </source>
</reference>
<evidence type="ECO:0008006" key="5">
    <source>
        <dbReference type="Google" id="ProtNLM"/>
    </source>
</evidence>
<gene>
    <name evidence="3" type="ORF">Prum_095870</name>
</gene>
<evidence type="ECO:0000313" key="4">
    <source>
        <dbReference type="Proteomes" id="UP000482960"/>
    </source>
</evidence>
<keyword evidence="4" id="KW-1185">Reference proteome</keyword>
<accession>A0A6V8LT67</accession>